<keyword evidence="3" id="KW-1003">Cell membrane</keyword>
<sequence length="166" mass="18927">MLRLFETLIEWIGRVTALLVFVLMAILLYGVVARYLLDSPTSWTSELSGMLYACYFLLGGSYAVMKSEHVSVSILRDRLGRRTGAAVDLFTWIFFYIFIGVIFWLGLDYAQSSIARMERSHTVWRPYIWPIKLMLPLSALLMLLAALRKTLGDLRIVLGKDGPDVQ</sequence>
<gene>
    <name evidence="11" type="ORF">BOO69_20045</name>
</gene>
<dbReference type="GO" id="GO:0022857">
    <property type="term" value="F:transmembrane transporter activity"/>
    <property type="evidence" value="ECO:0007669"/>
    <property type="project" value="UniProtKB-UniRule"/>
</dbReference>
<evidence type="ECO:0000256" key="5">
    <source>
        <dbReference type="ARBA" id="ARBA00022692"/>
    </source>
</evidence>
<dbReference type="InterPro" id="IPR007387">
    <property type="entry name" value="TRAP_DctQ"/>
</dbReference>
<name>A0A1J0WNA5_9RHOB</name>
<feature type="domain" description="Tripartite ATP-independent periplasmic transporters DctQ component" evidence="10">
    <location>
        <begin position="23"/>
        <end position="155"/>
    </location>
</feature>
<dbReference type="InterPro" id="IPR055348">
    <property type="entry name" value="DctQ"/>
</dbReference>
<keyword evidence="11" id="KW-0614">Plasmid</keyword>
<evidence type="ECO:0000256" key="7">
    <source>
        <dbReference type="ARBA" id="ARBA00023136"/>
    </source>
</evidence>
<dbReference type="EMBL" id="CP018080">
    <property type="protein sequence ID" value="APE45865.1"/>
    <property type="molecule type" value="Genomic_DNA"/>
</dbReference>
<keyword evidence="6 9" id="KW-1133">Transmembrane helix</keyword>
<keyword evidence="12" id="KW-1185">Reference proteome</keyword>
<evidence type="ECO:0000313" key="12">
    <source>
        <dbReference type="Proteomes" id="UP000181897"/>
    </source>
</evidence>
<keyword evidence="2 9" id="KW-0813">Transport</keyword>
<comment type="subcellular location">
    <subcellularLocation>
        <location evidence="1 9">Cell inner membrane</location>
        <topology evidence="1 9">Multi-pass membrane protein</topology>
    </subcellularLocation>
</comment>
<dbReference type="PANTHER" id="PTHR35011:SF4">
    <property type="entry name" value="SLL1102 PROTEIN"/>
    <property type="match status" value="1"/>
</dbReference>
<evidence type="ECO:0000256" key="3">
    <source>
        <dbReference type="ARBA" id="ARBA00022475"/>
    </source>
</evidence>
<evidence type="ECO:0000313" key="11">
    <source>
        <dbReference type="EMBL" id="APE45865.1"/>
    </source>
</evidence>
<dbReference type="RefSeq" id="WP_071974176.1">
    <property type="nucleotide sequence ID" value="NZ_CP018080.1"/>
</dbReference>
<evidence type="ECO:0000256" key="2">
    <source>
        <dbReference type="ARBA" id="ARBA00022448"/>
    </source>
</evidence>
<feature type="transmembrane region" description="Helical" evidence="9">
    <location>
        <begin position="12"/>
        <end position="37"/>
    </location>
</feature>
<dbReference type="PANTHER" id="PTHR35011">
    <property type="entry name" value="2,3-DIKETO-L-GULONATE TRAP TRANSPORTER SMALL PERMEASE PROTEIN YIAM"/>
    <property type="match status" value="1"/>
</dbReference>
<accession>A0A1J0WNA5</accession>
<protein>
    <recommendedName>
        <fullName evidence="9">TRAP transporter small permease protein</fullName>
    </recommendedName>
</protein>
<keyword evidence="4 9" id="KW-0997">Cell inner membrane</keyword>
<evidence type="ECO:0000259" key="10">
    <source>
        <dbReference type="Pfam" id="PF04290"/>
    </source>
</evidence>
<comment type="subunit">
    <text evidence="9">The complex comprises the extracytoplasmic solute receptor protein and the two transmembrane proteins.</text>
</comment>
<organism evidence="11 12">
    <name type="scientific">Sulfitobacter alexandrii</name>
    <dbReference type="NCBI Taxonomy" id="1917485"/>
    <lineage>
        <taxon>Bacteria</taxon>
        <taxon>Pseudomonadati</taxon>
        <taxon>Pseudomonadota</taxon>
        <taxon>Alphaproteobacteria</taxon>
        <taxon>Rhodobacterales</taxon>
        <taxon>Roseobacteraceae</taxon>
        <taxon>Sulfitobacter</taxon>
    </lineage>
</organism>
<evidence type="ECO:0000256" key="8">
    <source>
        <dbReference type="ARBA" id="ARBA00038436"/>
    </source>
</evidence>
<dbReference type="Proteomes" id="UP000181897">
    <property type="component" value="Plasmid unnamed4"/>
</dbReference>
<dbReference type="AlphaFoldDB" id="A0A1J0WNA5"/>
<feature type="transmembrane region" description="Helical" evidence="9">
    <location>
        <begin position="86"/>
        <end position="107"/>
    </location>
</feature>
<proteinExistence type="inferred from homology"/>
<evidence type="ECO:0000256" key="9">
    <source>
        <dbReference type="RuleBase" id="RU369079"/>
    </source>
</evidence>
<feature type="transmembrane region" description="Helical" evidence="9">
    <location>
        <begin position="49"/>
        <end position="65"/>
    </location>
</feature>
<keyword evidence="5 9" id="KW-0812">Transmembrane</keyword>
<comment type="function">
    <text evidence="9">Part of the tripartite ATP-independent periplasmic (TRAP) transport system.</text>
</comment>
<feature type="transmembrane region" description="Helical" evidence="9">
    <location>
        <begin position="127"/>
        <end position="147"/>
    </location>
</feature>
<dbReference type="Pfam" id="PF04290">
    <property type="entry name" value="DctQ"/>
    <property type="match status" value="1"/>
</dbReference>
<keyword evidence="7 9" id="KW-0472">Membrane</keyword>
<comment type="similarity">
    <text evidence="8 9">Belongs to the TRAP transporter small permease family.</text>
</comment>
<dbReference type="GO" id="GO:0005886">
    <property type="term" value="C:plasma membrane"/>
    <property type="evidence" value="ECO:0007669"/>
    <property type="project" value="UniProtKB-SubCell"/>
</dbReference>
<reference evidence="11 12" key="1">
    <citation type="submission" date="2016-11" db="EMBL/GenBank/DDBJ databases">
        <title>Complete genome sequence of Sulfitobacter sp. AM1-D1, a toxic bacteria associated with marine dinoflagellate Alexandrium minutum in East China Sea.</title>
        <authorList>
            <person name="Yang Q."/>
            <person name="Zhang X."/>
            <person name="Tian X."/>
        </authorList>
    </citation>
    <scope>NUCLEOTIDE SEQUENCE [LARGE SCALE GENOMIC DNA]</scope>
    <source>
        <strain evidence="11 12">AM1-D1</strain>
        <plasmid evidence="11 12">unnamed4</plasmid>
    </source>
</reference>
<geneLocation type="plasmid" evidence="11 12">
    <name>unnamed4</name>
</geneLocation>
<evidence type="ECO:0000256" key="4">
    <source>
        <dbReference type="ARBA" id="ARBA00022519"/>
    </source>
</evidence>
<dbReference type="OrthoDB" id="4250245at2"/>
<evidence type="ECO:0000256" key="1">
    <source>
        <dbReference type="ARBA" id="ARBA00004429"/>
    </source>
</evidence>
<evidence type="ECO:0000256" key="6">
    <source>
        <dbReference type="ARBA" id="ARBA00022989"/>
    </source>
</evidence>
<dbReference type="KEGG" id="suam:BOO69_20045"/>